<accession>A0A2H0WAK6</accession>
<evidence type="ECO:0008006" key="5">
    <source>
        <dbReference type="Google" id="ProtNLM"/>
    </source>
</evidence>
<protein>
    <recommendedName>
        <fullName evidence="5">DUF3048 domain-containing protein</fullName>
    </recommendedName>
</protein>
<reference evidence="4" key="1">
    <citation type="submission" date="2017-09" db="EMBL/GenBank/DDBJ databases">
        <title>Depth-based differentiation of microbial function through sediment-hosted aquifers and enrichment of novel symbionts in the deep terrestrial subsurface.</title>
        <authorList>
            <person name="Probst A.J."/>
            <person name="Ladd B."/>
            <person name="Jarett J.K."/>
            <person name="Geller-Mcgrath D.E."/>
            <person name="Sieber C.M.K."/>
            <person name="Emerson J.B."/>
            <person name="Anantharaman K."/>
            <person name="Thomas B.C."/>
            <person name="Malmstrom R."/>
            <person name="Stieglmeier M."/>
            <person name="Klingl A."/>
            <person name="Woyke T."/>
            <person name="Ryan C.M."/>
            <person name="Banfield J.F."/>
        </authorList>
    </citation>
    <scope>NUCLEOTIDE SEQUENCE [LARGE SCALE GENOMIC DNA]</scope>
</reference>
<feature type="domain" description="DUF3048" evidence="1">
    <location>
        <begin position="74"/>
        <end position="237"/>
    </location>
</feature>
<comment type="caution">
    <text evidence="3">The sequence shown here is derived from an EMBL/GenBank/DDBJ whole genome shotgun (WGS) entry which is preliminary data.</text>
</comment>
<dbReference type="EMBL" id="PEZT01000023">
    <property type="protein sequence ID" value="PIS08948.1"/>
    <property type="molecule type" value="Genomic_DNA"/>
</dbReference>
<dbReference type="InterPro" id="IPR035328">
    <property type="entry name" value="DUF3048_C"/>
</dbReference>
<sequence length="397" mass="44639">MKKITSDKIFAILAFLGIYLLSTGVSYAVFNHYAKPSMPKDGFAIETEEGLRLDVTGPKDKECPLNGKMFTKEEEESWSKRRPLFVMIENHEEARPQSGLSKTDIVYEAVAEGGITRFGAIFYCDTQAKETIMGPVRSARTYFVDWASEYGPALYAHVGGAHCDPQTSEGCLNGGRADALGQIYDYGWEGENDLNQFSLGYPTFWRDYERIGHTVATEHTMYSTTEKLWKVADKRDWTNLDPEEGEWIDNFTPWSFKDGEPGGSVNSISFGFWDEYKDYGVKWEYDSGNNEYKRVNGGEAHKDLNTDSQVTTKNVVIQFAKESPANDGYPGNVHLLYGTTGTGKALVFQDGKVVKANWSKKNRIGRTVFTTEGGSEIEFVRGRIWIEVLPTGTDVNY</sequence>
<evidence type="ECO:0000259" key="2">
    <source>
        <dbReference type="Pfam" id="PF17479"/>
    </source>
</evidence>
<dbReference type="SUPFAM" id="SSF159774">
    <property type="entry name" value="YerB-like"/>
    <property type="match status" value="1"/>
</dbReference>
<evidence type="ECO:0000313" key="3">
    <source>
        <dbReference type="EMBL" id="PIS08948.1"/>
    </source>
</evidence>
<dbReference type="Gene3D" id="3.50.90.10">
    <property type="entry name" value="YerB-like"/>
    <property type="match status" value="1"/>
</dbReference>
<dbReference type="Pfam" id="PF11258">
    <property type="entry name" value="DUF3048"/>
    <property type="match status" value="1"/>
</dbReference>
<evidence type="ECO:0000259" key="1">
    <source>
        <dbReference type="Pfam" id="PF11258"/>
    </source>
</evidence>
<dbReference type="InterPro" id="IPR023158">
    <property type="entry name" value="YerB-like_sf"/>
</dbReference>
<feature type="domain" description="DUF3048" evidence="2">
    <location>
        <begin position="278"/>
        <end position="386"/>
    </location>
</feature>
<name>A0A2H0WAK6_9BACT</name>
<evidence type="ECO:0000313" key="4">
    <source>
        <dbReference type="Proteomes" id="UP000230093"/>
    </source>
</evidence>
<dbReference type="Proteomes" id="UP000230093">
    <property type="component" value="Unassembled WGS sequence"/>
</dbReference>
<organism evidence="3 4">
    <name type="scientific">Candidatus Beckwithbacteria bacterium CG10_big_fil_rev_8_21_14_0_10_34_10</name>
    <dbReference type="NCBI Taxonomy" id="1974495"/>
    <lineage>
        <taxon>Bacteria</taxon>
        <taxon>Candidatus Beckwithiibacteriota</taxon>
    </lineage>
</organism>
<dbReference type="InterPro" id="IPR021416">
    <property type="entry name" value="DUF3048_N"/>
</dbReference>
<dbReference type="Pfam" id="PF17479">
    <property type="entry name" value="DUF3048_C"/>
    <property type="match status" value="1"/>
</dbReference>
<gene>
    <name evidence="3" type="ORF">COT75_03735</name>
</gene>
<dbReference type="AlphaFoldDB" id="A0A2H0WAK6"/>
<proteinExistence type="predicted"/>